<sequence length="54" mass="5767">MNDAALRRRLDAALVLLAANVLLLLALALRFTPETTVGMLVFAALLGYGLRAGR</sequence>
<name>A0ABD6D043_9EURY</name>
<evidence type="ECO:0000313" key="3">
    <source>
        <dbReference type="Proteomes" id="UP001597075"/>
    </source>
</evidence>
<dbReference type="RefSeq" id="WP_256404285.1">
    <property type="nucleotide sequence ID" value="NZ_CP187151.1"/>
</dbReference>
<protein>
    <submittedName>
        <fullName evidence="2">Uncharacterized protein</fullName>
    </submittedName>
</protein>
<organism evidence="2 3">
    <name type="scientific">Haloplanus ruber</name>
    <dbReference type="NCBI Taxonomy" id="869892"/>
    <lineage>
        <taxon>Archaea</taxon>
        <taxon>Methanobacteriati</taxon>
        <taxon>Methanobacteriota</taxon>
        <taxon>Stenosarchaea group</taxon>
        <taxon>Halobacteria</taxon>
        <taxon>Halobacteriales</taxon>
        <taxon>Haloferacaceae</taxon>
        <taxon>Haloplanus</taxon>
    </lineage>
</organism>
<feature type="transmembrane region" description="Helical" evidence="1">
    <location>
        <begin position="37"/>
        <end position="53"/>
    </location>
</feature>
<keyword evidence="1" id="KW-0812">Transmembrane</keyword>
<reference evidence="2 3" key="1">
    <citation type="journal article" date="2019" name="Int. J. Syst. Evol. Microbiol.">
        <title>The Global Catalogue of Microorganisms (GCM) 10K type strain sequencing project: providing services to taxonomists for standard genome sequencing and annotation.</title>
        <authorList>
            <consortium name="The Broad Institute Genomics Platform"/>
            <consortium name="The Broad Institute Genome Sequencing Center for Infectious Disease"/>
            <person name="Wu L."/>
            <person name="Ma J."/>
        </authorList>
    </citation>
    <scope>NUCLEOTIDE SEQUENCE [LARGE SCALE GENOMIC DNA]</scope>
    <source>
        <strain evidence="2 3">CGMCC 1.10594</strain>
    </source>
</reference>
<dbReference type="AlphaFoldDB" id="A0ABD6D043"/>
<keyword evidence="1" id="KW-0472">Membrane</keyword>
<evidence type="ECO:0000256" key="1">
    <source>
        <dbReference type="SAM" id="Phobius"/>
    </source>
</evidence>
<evidence type="ECO:0000313" key="2">
    <source>
        <dbReference type="EMBL" id="MFD1634023.1"/>
    </source>
</evidence>
<feature type="transmembrane region" description="Helical" evidence="1">
    <location>
        <begin position="12"/>
        <end position="31"/>
    </location>
</feature>
<dbReference type="EMBL" id="JBHUDL010000010">
    <property type="protein sequence ID" value="MFD1634023.1"/>
    <property type="molecule type" value="Genomic_DNA"/>
</dbReference>
<gene>
    <name evidence="2" type="ORF">ACFSBJ_09795</name>
</gene>
<keyword evidence="3" id="KW-1185">Reference proteome</keyword>
<comment type="caution">
    <text evidence="2">The sequence shown here is derived from an EMBL/GenBank/DDBJ whole genome shotgun (WGS) entry which is preliminary data.</text>
</comment>
<accession>A0ABD6D043</accession>
<keyword evidence="1" id="KW-1133">Transmembrane helix</keyword>
<dbReference type="Proteomes" id="UP001597075">
    <property type="component" value="Unassembled WGS sequence"/>
</dbReference>
<proteinExistence type="predicted"/>